<evidence type="ECO:0000256" key="4">
    <source>
        <dbReference type="ARBA" id="ARBA00022989"/>
    </source>
</evidence>
<keyword evidence="4 6" id="KW-1133">Transmembrane helix</keyword>
<keyword evidence="2" id="KW-1003">Cell membrane</keyword>
<keyword evidence="5 6" id="KW-0472">Membrane</keyword>
<dbReference type="Proteomes" id="UP000219788">
    <property type="component" value="Unassembled WGS sequence"/>
</dbReference>
<dbReference type="GO" id="GO:0005886">
    <property type="term" value="C:plasma membrane"/>
    <property type="evidence" value="ECO:0007669"/>
    <property type="project" value="UniProtKB-SubCell"/>
</dbReference>
<feature type="transmembrane region" description="Helical" evidence="6">
    <location>
        <begin position="100"/>
        <end position="122"/>
    </location>
</feature>
<accession>A0A2A7TYM0</accession>
<evidence type="ECO:0000256" key="6">
    <source>
        <dbReference type="SAM" id="Phobius"/>
    </source>
</evidence>
<evidence type="ECO:0000313" key="8">
    <source>
        <dbReference type="Proteomes" id="UP000219788"/>
    </source>
</evidence>
<feature type="transmembrane region" description="Helical" evidence="6">
    <location>
        <begin position="40"/>
        <end position="59"/>
    </location>
</feature>
<organism evidence="7 8">
    <name type="scientific">Edwardsiella tarda</name>
    <dbReference type="NCBI Taxonomy" id="636"/>
    <lineage>
        <taxon>Bacteria</taxon>
        <taxon>Pseudomonadati</taxon>
        <taxon>Pseudomonadota</taxon>
        <taxon>Gammaproteobacteria</taxon>
        <taxon>Enterobacterales</taxon>
        <taxon>Hafniaceae</taxon>
        <taxon>Edwardsiella</taxon>
    </lineage>
</organism>
<evidence type="ECO:0000256" key="3">
    <source>
        <dbReference type="ARBA" id="ARBA00022692"/>
    </source>
</evidence>
<reference evidence="8" key="1">
    <citation type="submission" date="2017-09" db="EMBL/GenBank/DDBJ databases">
        <title>FDA dAtabase for Regulatory Grade micrObial Sequences (FDA-ARGOS): Supporting development and validation of Infectious Disease Dx tests.</title>
        <authorList>
            <person name="Goldberg B."/>
            <person name="Campos J."/>
            <person name="Tallon L."/>
            <person name="Sadzewicz L."/>
            <person name="Ott S."/>
            <person name="Zhao X."/>
            <person name="Nagaraj S."/>
            <person name="Vavikolanu K."/>
            <person name="Aluvathingal J."/>
            <person name="Nadendla S."/>
            <person name="Geyer C."/>
            <person name="Sichtig H."/>
        </authorList>
    </citation>
    <scope>NUCLEOTIDE SEQUENCE [LARGE SCALE GENOMIC DNA]</scope>
    <source>
        <strain evidence="8">FDAARGOS_370</strain>
    </source>
</reference>
<proteinExistence type="predicted"/>
<sequence length="125" mass="13466">MSGALYGGKTVRNLLILQLVTFVLFSICLSMKTANWGWSALLGGLSAWLPNAVFMLFALRQRVGEPGEGRIAWAFVTGEALKVVCTIALLIVSLGWLKAVFLPLGLTYIAVLVVQIAAPAFISRN</sequence>
<gene>
    <name evidence="7" type="ORF">CRM76_04115</name>
</gene>
<dbReference type="AlphaFoldDB" id="A0A2A7TYM0"/>
<evidence type="ECO:0000256" key="1">
    <source>
        <dbReference type="ARBA" id="ARBA00004651"/>
    </source>
</evidence>
<dbReference type="EMBL" id="PDDV01000013">
    <property type="protein sequence ID" value="PEH71179.1"/>
    <property type="molecule type" value="Genomic_DNA"/>
</dbReference>
<evidence type="ECO:0000256" key="2">
    <source>
        <dbReference type="ARBA" id="ARBA00022475"/>
    </source>
</evidence>
<dbReference type="OrthoDB" id="6505199at2"/>
<evidence type="ECO:0000313" key="7">
    <source>
        <dbReference type="EMBL" id="PEH71179.1"/>
    </source>
</evidence>
<protein>
    <submittedName>
        <fullName evidence="7">F0F1 ATP synthase subunit I</fullName>
    </submittedName>
</protein>
<dbReference type="RefSeq" id="WP_005291225.1">
    <property type="nucleotide sequence ID" value="NZ_AP028090.1"/>
</dbReference>
<comment type="caution">
    <text evidence="7">The sequence shown here is derived from an EMBL/GenBank/DDBJ whole genome shotgun (WGS) entry which is preliminary data.</text>
</comment>
<dbReference type="InterPro" id="IPR005598">
    <property type="entry name" value="ATP_synth_I"/>
</dbReference>
<keyword evidence="3 6" id="KW-0812">Transmembrane</keyword>
<comment type="subcellular location">
    <subcellularLocation>
        <location evidence="1">Cell membrane</location>
        <topology evidence="1">Multi-pass membrane protein</topology>
    </subcellularLocation>
</comment>
<dbReference type="STRING" id="636.AAW15_16030"/>
<feature type="transmembrane region" description="Helical" evidence="6">
    <location>
        <begin position="71"/>
        <end position="94"/>
    </location>
</feature>
<name>A0A2A7TYM0_EDWTA</name>
<dbReference type="Pfam" id="PF03899">
    <property type="entry name" value="ATP-synt_I"/>
    <property type="match status" value="1"/>
</dbReference>
<evidence type="ECO:0000256" key="5">
    <source>
        <dbReference type="ARBA" id="ARBA00023136"/>
    </source>
</evidence>
<dbReference type="NCBIfam" id="NF005962">
    <property type="entry name" value="PRK08049.1"/>
    <property type="match status" value="1"/>
</dbReference>